<gene>
    <name evidence="10" type="ORF">CANTADRAFT_8129</name>
</gene>
<dbReference type="InterPro" id="IPR000719">
    <property type="entry name" value="Prot_kinase_dom"/>
</dbReference>
<dbReference type="GO" id="GO:0030447">
    <property type="term" value="P:filamentous growth"/>
    <property type="evidence" value="ECO:0007669"/>
    <property type="project" value="UniProtKB-ARBA"/>
</dbReference>
<keyword evidence="1" id="KW-0808">Transferase</keyword>
<reference evidence="11" key="1">
    <citation type="submission" date="2016-05" db="EMBL/GenBank/DDBJ databases">
        <title>Comparative genomics of biotechnologically important yeasts.</title>
        <authorList>
            <consortium name="DOE Joint Genome Institute"/>
            <person name="Riley R."/>
            <person name="Haridas S."/>
            <person name="Wolfe K.H."/>
            <person name="Lopes M.R."/>
            <person name="Hittinger C.T."/>
            <person name="Goker M."/>
            <person name="Salamov A."/>
            <person name="Wisecaver J."/>
            <person name="Long T.M."/>
            <person name="Aerts A.L."/>
            <person name="Barry K."/>
            <person name="Choi C."/>
            <person name="Clum A."/>
            <person name="Coughlan A.Y."/>
            <person name="Deshpande S."/>
            <person name="Douglass A.P."/>
            <person name="Hanson S.J."/>
            <person name="Klenk H.-P."/>
            <person name="Labutti K."/>
            <person name="Lapidus A."/>
            <person name="Lindquist E."/>
            <person name="Lipzen A."/>
            <person name="Meier-Kolthoff J.P."/>
            <person name="Ohm R.A."/>
            <person name="Otillar R.P."/>
            <person name="Pangilinan J."/>
            <person name="Peng Y."/>
            <person name="Rokas A."/>
            <person name="Rosa C.A."/>
            <person name="Scheuner C."/>
            <person name="Sibirny A.A."/>
            <person name="Slot J.C."/>
            <person name="Stielow J.B."/>
            <person name="Sun H."/>
            <person name="Kurtzman C.P."/>
            <person name="Blackwell M."/>
            <person name="Grigoriev I.V."/>
            <person name="Jeffries T.W."/>
        </authorList>
    </citation>
    <scope>NUCLEOTIDE SEQUENCE [LARGE SCALE GENOMIC DNA]</scope>
    <source>
        <strain evidence="11">NRRL Y-17324</strain>
    </source>
</reference>
<evidence type="ECO:0000256" key="4">
    <source>
        <dbReference type="ARBA" id="ARBA00022840"/>
    </source>
</evidence>
<comment type="similarity">
    <text evidence="5">Belongs to the protein kinase superfamily. Ser/Thr protein kinase family. GCN2 subfamily.</text>
</comment>
<dbReference type="InterPro" id="IPR050339">
    <property type="entry name" value="CC_SR_Kinase"/>
</dbReference>
<dbReference type="InterPro" id="IPR008271">
    <property type="entry name" value="Ser/Thr_kinase_AS"/>
</dbReference>
<evidence type="ECO:0000313" key="10">
    <source>
        <dbReference type="EMBL" id="ODV76952.1"/>
    </source>
</evidence>
<dbReference type="PROSITE" id="PS00107">
    <property type="entry name" value="PROTEIN_KINASE_ATP"/>
    <property type="match status" value="1"/>
</dbReference>
<dbReference type="STRING" id="984487.A0A1E4SC38"/>
<keyword evidence="2 6" id="KW-0547">Nucleotide-binding</keyword>
<feature type="region of interest" description="Disordered" evidence="7">
    <location>
        <begin position="101"/>
        <end position="125"/>
    </location>
</feature>
<feature type="transmembrane region" description="Helical" evidence="8">
    <location>
        <begin position="704"/>
        <end position="725"/>
    </location>
</feature>
<feature type="domain" description="Protein kinase" evidence="9">
    <location>
        <begin position="178"/>
        <end position="581"/>
    </location>
</feature>
<dbReference type="CDD" id="cd00180">
    <property type="entry name" value="PKc"/>
    <property type="match status" value="1"/>
</dbReference>
<dbReference type="Gene3D" id="1.10.510.10">
    <property type="entry name" value="Transferase(Phosphotransferase) domain 1"/>
    <property type="match status" value="1"/>
</dbReference>
<evidence type="ECO:0000256" key="8">
    <source>
        <dbReference type="SAM" id="Phobius"/>
    </source>
</evidence>
<keyword evidence="8" id="KW-1133">Transmembrane helix</keyword>
<dbReference type="PANTHER" id="PTHR11042">
    <property type="entry name" value="EUKARYOTIC TRANSLATION INITIATION FACTOR 2-ALPHA KINASE EIF2-ALPHA KINASE -RELATED"/>
    <property type="match status" value="1"/>
</dbReference>
<feature type="compositionally biased region" description="Gly residues" evidence="7">
    <location>
        <begin position="44"/>
        <end position="55"/>
    </location>
</feature>
<dbReference type="SUPFAM" id="SSF56112">
    <property type="entry name" value="Protein kinase-like (PK-like)"/>
    <property type="match status" value="1"/>
</dbReference>
<accession>A0A1E4SC38</accession>
<dbReference type="PROSITE" id="PS50011">
    <property type="entry name" value="PROTEIN_KINASE_DOM"/>
    <property type="match status" value="1"/>
</dbReference>
<dbReference type="GO" id="GO:0005634">
    <property type="term" value="C:nucleus"/>
    <property type="evidence" value="ECO:0007669"/>
    <property type="project" value="TreeGrafter"/>
</dbReference>
<dbReference type="PROSITE" id="PS00108">
    <property type="entry name" value="PROTEIN_KINASE_ST"/>
    <property type="match status" value="1"/>
</dbReference>
<dbReference type="GO" id="GO:0110031">
    <property type="term" value="P:negative regulation of G2/MI transition of meiotic cell cycle"/>
    <property type="evidence" value="ECO:0007669"/>
    <property type="project" value="TreeGrafter"/>
</dbReference>
<protein>
    <submittedName>
        <fullName evidence="10">Kinase-like protein</fullName>
    </submittedName>
</protein>
<keyword evidence="4 6" id="KW-0067">ATP-binding</keyword>
<feature type="region of interest" description="Disordered" evidence="7">
    <location>
        <begin position="44"/>
        <end position="74"/>
    </location>
</feature>
<evidence type="ECO:0000256" key="2">
    <source>
        <dbReference type="ARBA" id="ARBA00022741"/>
    </source>
</evidence>
<keyword evidence="8" id="KW-0472">Membrane</keyword>
<evidence type="ECO:0000256" key="5">
    <source>
        <dbReference type="ARBA" id="ARBA00037982"/>
    </source>
</evidence>
<dbReference type="InterPro" id="IPR017441">
    <property type="entry name" value="Protein_kinase_ATP_BS"/>
</dbReference>
<keyword evidence="11" id="KW-1185">Reference proteome</keyword>
<dbReference type="GO" id="GO:0005524">
    <property type="term" value="F:ATP binding"/>
    <property type="evidence" value="ECO:0007669"/>
    <property type="project" value="UniProtKB-UniRule"/>
</dbReference>
<evidence type="ECO:0000256" key="6">
    <source>
        <dbReference type="PROSITE-ProRule" id="PRU10141"/>
    </source>
</evidence>
<evidence type="ECO:0000256" key="7">
    <source>
        <dbReference type="SAM" id="MobiDB-lite"/>
    </source>
</evidence>
<dbReference type="OrthoDB" id="1405469at2759"/>
<dbReference type="GO" id="GO:0005737">
    <property type="term" value="C:cytoplasm"/>
    <property type="evidence" value="ECO:0007669"/>
    <property type="project" value="TreeGrafter"/>
</dbReference>
<proteinExistence type="inferred from homology"/>
<keyword evidence="8" id="KW-0812">Transmembrane</keyword>
<dbReference type="GeneID" id="30985378"/>
<evidence type="ECO:0000256" key="3">
    <source>
        <dbReference type="ARBA" id="ARBA00022777"/>
    </source>
</evidence>
<sequence>MSIVPYNANNEILYHDPIHGILVLHNNQYNSILLLSTKTPGFPGLGGGTRPGGNGPSNHTFPGTSSGHTFHDQFPGFSQPNACPNCGFQWAPNTNPFRLQTRRSGDSTSSLARVPSVEQTDHPPNMLYGNSQEFIRHDYFKLLGQLSHTSEHESKSRVHHSLPQDIFNQGYFKRFFKKIPPYTLGSGAHAQVYKVNHVLNDIKLGTYAVKRISVGNKIELLELVLNEVLILYELSVKGANENNLIRYNHVWLELGDILDLATYLLPNVGEKIKGENARVPYVFILQQYCDGGHLEDLISTHYKLETTMSWKEKVTKERLKRRSSRLGPTVPDPEKKWLSEVEIWKFFKDITNGVNYLHLHGILHRDLKPSNCLLDEKYIKDGIPDTIDLQNFESAIKRLPKVLVSDFGEGKFIDKHSLPESFKIEEERQGNTGTLEYTAPELWLFSNYDPALGLGNGKYINDFTYESDIYSLGLILCYLTVGTLPFSSLISGETDPQVIRTQIIDWYFALSKESFREWYVESLQQVGGNNSGVCNHDFEKLIYMMIKGDDGEDVGNYSPRNRASAGDVLKYLDTIKTEKLFASEEDLNYHETSIGTERPEKYPHLSLTEMTDPLGRIDTRSIESLDDDDEINLTVSEEPLESAQKVTENTDIAGNTYVLILIINFLVLEYISATVESTSRWVLVTAKAMNYLGFWSHWKLEARFWRYLMLVLATILVFAIATVAYTNDSSTFHELWPTSDNN</sequence>
<evidence type="ECO:0000256" key="1">
    <source>
        <dbReference type="ARBA" id="ARBA00022679"/>
    </source>
</evidence>
<dbReference type="EMBL" id="KV453916">
    <property type="protein sequence ID" value="ODV76952.1"/>
    <property type="molecule type" value="Genomic_DNA"/>
</dbReference>
<name>A0A1E4SC38_9ASCO</name>
<dbReference type="RefSeq" id="XP_020062074.1">
    <property type="nucleotide sequence ID" value="XM_020211242.1"/>
</dbReference>
<dbReference type="GO" id="GO:0004713">
    <property type="term" value="F:protein tyrosine kinase activity"/>
    <property type="evidence" value="ECO:0007669"/>
    <property type="project" value="TreeGrafter"/>
</dbReference>
<evidence type="ECO:0000259" key="9">
    <source>
        <dbReference type="PROSITE" id="PS50011"/>
    </source>
</evidence>
<dbReference type="SMART" id="SM00220">
    <property type="entry name" value="S_TKc"/>
    <property type="match status" value="1"/>
</dbReference>
<dbReference type="Proteomes" id="UP000094285">
    <property type="component" value="Unassembled WGS sequence"/>
</dbReference>
<evidence type="ECO:0000313" key="11">
    <source>
        <dbReference type="Proteomes" id="UP000094285"/>
    </source>
</evidence>
<dbReference type="AlphaFoldDB" id="A0A1E4SC38"/>
<dbReference type="Pfam" id="PF00069">
    <property type="entry name" value="Pkinase"/>
    <property type="match status" value="1"/>
</dbReference>
<keyword evidence="3 10" id="KW-0418">Kinase</keyword>
<feature type="compositionally biased region" description="Polar residues" evidence="7">
    <location>
        <begin position="57"/>
        <end position="68"/>
    </location>
</feature>
<feature type="binding site" evidence="6">
    <location>
        <position position="210"/>
    </location>
    <ligand>
        <name>ATP</name>
        <dbReference type="ChEBI" id="CHEBI:30616"/>
    </ligand>
</feature>
<dbReference type="InterPro" id="IPR011009">
    <property type="entry name" value="Kinase-like_dom_sf"/>
</dbReference>
<dbReference type="Gene3D" id="3.30.200.20">
    <property type="entry name" value="Phosphorylase Kinase, domain 1"/>
    <property type="match status" value="1"/>
</dbReference>
<dbReference type="PANTHER" id="PTHR11042:SF190">
    <property type="entry name" value="MITOSIS INHIBITOR PROTEIN KINASE MIK1"/>
    <property type="match status" value="1"/>
</dbReference>
<organism evidence="10 11">
    <name type="scientific">Suhomyces tanzawaensis NRRL Y-17324</name>
    <dbReference type="NCBI Taxonomy" id="984487"/>
    <lineage>
        <taxon>Eukaryota</taxon>
        <taxon>Fungi</taxon>
        <taxon>Dikarya</taxon>
        <taxon>Ascomycota</taxon>
        <taxon>Saccharomycotina</taxon>
        <taxon>Pichiomycetes</taxon>
        <taxon>Debaryomycetaceae</taxon>
        <taxon>Suhomyces</taxon>
    </lineage>
</organism>